<evidence type="ECO:0000259" key="2">
    <source>
        <dbReference type="PROSITE" id="PS50858"/>
    </source>
</evidence>
<name>A0A9P1EGR4_CUSEU</name>
<protein>
    <recommendedName>
        <fullName evidence="2">BSD domain-containing protein</fullName>
    </recommendedName>
</protein>
<dbReference type="Proteomes" id="UP001152484">
    <property type="component" value="Unassembled WGS sequence"/>
</dbReference>
<organism evidence="3 4">
    <name type="scientific">Cuscuta europaea</name>
    <name type="common">European dodder</name>
    <dbReference type="NCBI Taxonomy" id="41803"/>
    <lineage>
        <taxon>Eukaryota</taxon>
        <taxon>Viridiplantae</taxon>
        <taxon>Streptophyta</taxon>
        <taxon>Embryophyta</taxon>
        <taxon>Tracheophyta</taxon>
        <taxon>Spermatophyta</taxon>
        <taxon>Magnoliopsida</taxon>
        <taxon>eudicotyledons</taxon>
        <taxon>Gunneridae</taxon>
        <taxon>Pentapetalae</taxon>
        <taxon>asterids</taxon>
        <taxon>lamiids</taxon>
        <taxon>Solanales</taxon>
        <taxon>Convolvulaceae</taxon>
        <taxon>Cuscuteae</taxon>
        <taxon>Cuscuta</taxon>
        <taxon>Cuscuta subgen. Cuscuta</taxon>
    </lineage>
</organism>
<feature type="domain" description="BSD" evidence="2">
    <location>
        <begin position="202"/>
        <end position="257"/>
    </location>
</feature>
<evidence type="ECO:0000313" key="4">
    <source>
        <dbReference type="Proteomes" id="UP001152484"/>
    </source>
</evidence>
<feature type="compositionally biased region" description="Basic and acidic residues" evidence="1">
    <location>
        <begin position="413"/>
        <end position="425"/>
    </location>
</feature>
<dbReference type="Pfam" id="PF03909">
    <property type="entry name" value="BSD"/>
    <property type="match status" value="1"/>
</dbReference>
<gene>
    <name evidence="3" type="ORF">CEURO_LOCUS16864</name>
</gene>
<feature type="region of interest" description="Disordered" evidence="1">
    <location>
        <begin position="1"/>
        <end position="68"/>
    </location>
</feature>
<dbReference type="PROSITE" id="PS50858">
    <property type="entry name" value="BSD"/>
    <property type="match status" value="1"/>
</dbReference>
<reference evidence="3" key="1">
    <citation type="submission" date="2022-07" db="EMBL/GenBank/DDBJ databases">
        <authorList>
            <person name="Macas J."/>
            <person name="Novak P."/>
            <person name="Neumann P."/>
        </authorList>
    </citation>
    <scope>NUCLEOTIDE SEQUENCE</scope>
</reference>
<dbReference type="PANTHER" id="PTHR31923">
    <property type="entry name" value="BSD DOMAIN-CONTAINING PROTEIN"/>
    <property type="match status" value="1"/>
</dbReference>
<proteinExistence type="predicted"/>
<feature type="compositionally biased region" description="Low complexity" evidence="1">
    <location>
        <begin position="49"/>
        <end position="59"/>
    </location>
</feature>
<dbReference type="OrthoDB" id="2021158at2759"/>
<comment type="caution">
    <text evidence="3">The sequence shown here is derived from an EMBL/GenBank/DDBJ whole genome shotgun (WGS) entry which is preliminary data.</text>
</comment>
<dbReference type="Gene3D" id="1.10.3970.10">
    <property type="entry name" value="BSD domain"/>
    <property type="match status" value="1"/>
</dbReference>
<dbReference type="InterPro" id="IPR005607">
    <property type="entry name" value="BSD_dom"/>
</dbReference>
<feature type="region of interest" description="Disordered" evidence="1">
    <location>
        <begin position="85"/>
        <end position="117"/>
    </location>
</feature>
<dbReference type="EMBL" id="CAMAPE010000048">
    <property type="protein sequence ID" value="CAH9105373.1"/>
    <property type="molecule type" value="Genomic_DNA"/>
</dbReference>
<dbReference type="InterPro" id="IPR035925">
    <property type="entry name" value="BSD_dom_sf"/>
</dbReference>
<evidence type="ECO:0000313" key="3">
    <source>
        <dbReference type="EMBL" id="CAH9105373.1"/>
    </source>
</evidence>
<feature type="compositionally biased region" description="Acidic residues" evidence="1">
    <location>
        <begin position="399"/>
        <end position="408"/>
    </location>
</feature>
<sequence length="468" mass="51859">MSWLARSIANTLKLDSDDDEEENDHLSASMRDHSTDTSNEESIPENQQSDDPSSPVSPSRGVREDLSEITKTLSRQFWGVASFLAPPPQSVPGESLNEYQSNTRGEQDPDEERSETVGPVGIRNDFAELGGKFRSGISKLSSNMTVSEFTKIASNILQLGSDEEEDGSFRKGAVGVTEEVVIFARDIAMHPETWLDFPLLENEEDEDFDMSNAQQDHALAVEHLAPRLAALRIELCPVHMSETHFWKIYFILVQPRLDKDDAQLLLTPQIAKARASLGQVLRKRTKESQLDQTNEISNEEFLYVPPGIAPEKSVQVIAGLESTSSSAALSNSDAEKHPVAKDGNGNEAKVRTLPSTNLNIGNEGEDDDADDWLKEETSEIQTGAKTTIHIENEDDVSFSDLEDEDDNDMAISYKKERNGSHKESPDWVQLKKSSDGDGNSVNVEKVSVRAIENKESNDWLDVDDIEVA</sequence>
<feature type="region of interest" description="Disordered" evidence="1">
    <location>
        <begin position="399"/>
        <end position="442"/>
    </location>
</feature>
<dbReference type="PANTHER" id="PTHR31923:SF4">
    <property type="entry name" value="BSD DOMAIN-CONTAINING PROTEIN"/>
    <property type="match status" value="1"/>
</dbReference>
<keyword evidence="4" id="KW-1185">Reference proteome</keyword>
<accession>A0A9P1EGR4</accession>
<dbReference type="SUPFAM" id="SSF140383">
    <property type="entry name" value="BSD domain-like"/>
    <property type="match status" value="1"/>
</dbReference>
<evidence type="ECO:0000256" key="1">
    <source>
        <dbReference type="SAM" id="MobiDB-lite"/>
    </source>
</evidence>
<dbReference type="AlphaFoldDB" id="A0A9P1EGR4"/>
<feature type="region of interest" description="Disordered" evidence="1">
    <location>
        <begin position="327"/>
        <end position="351"/>
    </location>
</feature>
<dbReference type="SMART" id="SM00751">
    <property type="entry name" value="BSD"/>
    <property type="match status" value="1"/>
</dbReference>